<keyword evidence="10" id="KW-1185">Reference proteome</keyword>
<evidence type="ECO:0000256" key="4">
    <source>
        <dbReference type="ARBA" id="ARBA00022692"/>
    </source>
</evidence>
<proteinExistence type="inferred from homology"/>
<dbReference type="CDD" id="cd06261">
    <property type="entry name" value="TM_PBP2"/>
    <property type="match status" value="1"/>
</dbReference>
<dbReference type="OrthoDB" id="9788108at2"/>
<dbReference type="Proteomes" id="UP000316330">
    <property type="component" value="Unassembled WGS sequence"/>
</dbReference>
<sequence length="324" mass="36355">MGERVNSAYKLTADHRKVRDSGKKIKSGRRWESPLAGYLFISPWLLGFFLFTFWPMIQSAYFSFTEYSLLEAPQWIGLDNFNKIINEDRLFYKSLGVTFWFVFASVPLKLLTALLVAVVLNRKLRGMHFYRTLIYFPSLVGTSVAIAILWSNMLGTDGFVNKLLSYVGIEGKSWIGSPDTALGTLILLAMWQFGASMVIFLAGLKQISGELYEAASVDGASKARQFVSITIPLLSPVILFNLVLQTISAFQMFTQAFVITKGGPINSTYMYALYLYEKAFGRLEMGYASALAWVLLLIIGAVTALIFFSSRYWVFYATDGGKSK</sequence>
<dbReference type="PANTHER" id="PTHR30193">
    <property type="entry name" value="ABC TRANSPORTER PERMEASE PROTEIN"/>
    <property type="match status" value="1"/>
</dbReference>
<comment type="similarity">
    <text evidence="7">Belongs to the binding-protein-dependent transport system permease family.</text>
</comment>
<comment type="caution">
    <text evidence="9">The sequence shown here is derived from an EMBL/GenBank/DDBJ whole genome shotgun (WGS) entry which is preliminary data.</text>
</comment>
<dbReference type="PROSITE" id="PS50928">
    <property type="entry name" value="ABC_TM1"/>
    <property type="match status" value="1"/>
</dbReference>
<dbReference type="GO" id="GO:0055085">
    <property type="term" value="P:transmembrane transport"/>
    <property type="evidence" value="ECO:0007669"/>
    <property type="project" value="InterPro"/>
</dbReference>
<dbReference type="InterPro" id="IPR035906">
    <property type="entry name" value="MetI-like_sf"/>
</dbReference>
<dbReference type="SUPFAM" id="SSF161098">
    <property type="entry name" value="MetI-like"/>
    <property type="match status" value="1"/>
</dbReference>
<gene>
    <name evidence="9" type="ORF">FPZ45_05460</name>
</gene>
<accession>A0A559JTW9</accession>
<evidence type="ECO:0000313" key="10">
    <source>
        <dbReference type="Proteomes" id="UP000316330"/>
    </source>
</evidence>
<feature type="transmembrane region" description="Helical" evidence="7">
    <location>
        <begin position="97"/>
        <end position="120"/>
    </location>
</feature>
<keyword evidence="6 7" id="KW-0472">Membrane</keyword>
<feature type="domain" description="ABC transmembrane type-1" evidence="8">
    <location>
        <begin position="95"/>
        <end position="306"/>
    </location>
</feature>
<feature type="transmembrane region" description="Helical" evidence="7">
    <location>
        <begin position="35"/>
        <end position="57"/>
    </location>
</feature>
<dbReference type="Gene3D" id="1.10.3720.10">
    <property type="entry name" value="MetI-like"/>
    <property type="match status" value="1"/>
</dbReference>
<evidence type="ECO:0000256" key="2">
    <source>
        <dbReference type="ARBA" id="ARBA00022448"/>
    </source>
</evidence>
<keyword evidence="4 7" id="KW-0812">Transmembrane</keyword>
<evidence type="ECO:0000256" key="7">
    <source>
        <dbReference type="RuleBase" id="RU363032"/>
    </source>
</evidence>
<dbReference type="InterPro" id="IPR000515">
    <property type="entry name" value="MetI-like"/>
</dbReference>
<keyword evidence="3" id="KW-1003">Cell membrane</keyword>
<evidence type="ECO:0000256" key="1">
    <source>
        <dbReference type="ARBA" id="ARBA00004651"/>
    </source>
</evidence>
<dbReference type="Pfam" id="PF00528">
    <property type="entry name" value="BPD_transp_1"/>
    <property type="match status" value="1"/>
</dbReference>
<evidence type="ECO:0000259" key="8">
    <source>
        <dbReference type="PROSITE" id="PS50928"/>
    </source>
</evidence>
<dbReference type="RefSeq" id="WP_144699198.1">
    <property type="nucleotide sequence ID" value="NZ_VNJJ01000002.1"/>
</dbReference>
<organism evidence="9 10">
    <name type="scientific">Cohnella terricola</name>
    <dbReference type="NCBI Taxonomy" id="1289167"/>
    <lineage>
        <taxon>Bacteria</taxon>
        <taxon>Bacillati</taxon>
        <taxon>Bacillota</taxon>
        <taxon>Bacilli</taxon>
        <taxon>Bacillales</taxon>
        <taxon>Paenibacillaceae</taxon>
        <taxon>Cohnella</taxon>
    </lineage>
</organism>
<feature type="transmembrane region" description="Helical" evidence="7">
    <location>
        <begin position="181"/>
        <end position="204"/>
    </location>
</feature>
<dbReference type="GO" id="GO:0005886">
    <property type="term" value="C:plasma membrane"/>
    <property type="evidence" value="ECO:0007669"/>
    <property type="project" value="UniProtKB-SubCell"/>
</dbReference>
<dbReference type="AlphaFoldDB" id="A0A559JTW9"/>
<reference evidence="9 10" key="1">
    <citation type="submission" date="2019-07" db="EMBL/GenBank/DDBJ databases">
        <authorList>
            <person name="Kim J."/>
        </authorList>
    </citation>
    <scope>NUCLEOTIDE SEQUENCE [LARGE SCALE GENOMIC DNA]</scope>
    <source>
        <strain evidence="9 10">G13</strain>
    </source>
</reference>
<protein>
    <submittedName>
        <fullName evidence="9">Sugar ABC transporter permease</fullName>
    </submittedName>
</protein>
<dbReference type="PANTHER" id="PTHR30193:SF1">
    <property type="entry name" value="ABC TRANSPORTER PERMEASE PROTEIN YESP-RELATED"/>
    <property type="match status" value="1"/>
</dbReference>
<dbReference type="InterPro" id="IPR051393">
    <property type="entry name" value="ABC_transporter_permease"/>
</dbReference>
<feature type="transmembrane region" description="Helical" evidence="7">
    <location>
        <begin position="225"/>
        <end position="244"/>
    </location>
</feature>
<evidence type="ECO:0000256" key="5">
    <source>
        <dbReference type="ARBA" id="ARBA00022989"/>
    </source>
</evidence>
<feature type="transmembrane region" description="Helical" evidence="7">
    <location>
        <begin position="132"/>
        <end position="150"/>
    </location>
</feature>
<evidence type="ECO:0000256" key="3">
    <source>
        <dbReference type="ARBA" id="ARBA00022475"/>
    </source>
</evidence>
<feature type="transmembrane region" description="Helical" evidence="7">
    <location>
        <begin position="288"/>
        <end position="308"/>
    </location>
</feature>
<comment type="subcellular location">
    <subcellularLocation>
        <location evidence="1 7">Cell membrane</location>
        <topology evidence="1 7">Multi-pass membrane protein</topology>
    </subcellularLocation>
</comment>
<keyword evidence="5 7" id="KW-1133">Transmembrane helix</keyword>
<keyword evidence="2 7" id="KW-0813">Transport</keyword>
<feature type="transmembrane region" description="Helical" evidence="7">
    <location>
        <begin position="256"/>
        <end position="276"/>
    </location>
</feature>
<evidence type="ECO:0000313" key="9">
    <source>
        <dbReference type="EMBL" id="TVY03321.1"/>
    </source>
</evidence>
<evidence type="ECO:0000256" key="6">
    <source>
        <dbReference type="ARBA" id="ARBA00023136"/>
    </source>
</evidence>
<name>A0A559JTW9_9BACL</name>
<dbReference type="EMBL" id="VNJJ01000002">
    <property type="protein sequence ID" value="TVY03321.1"/>
    <property type="molecule type" value="Genomic_DNA"/>
</dbReference>